<dbReference type="Proteomes" id="UP000696573">
    <property type="component" value="Unassembled WGS sequence"/>
</dbReference>
<reference evidence="4" key="1">
    <citation type="submission" date="2021-10" db="EMBL/GenBank/DDBJ databases">
        <authorList>
            <person name="Piombo E."/>
        </authorList>
    </citation>
    <scope>NUCLEOTIDE SEQUENCE</scope>
</reference>
<evidence type="ECO:0000256" key="3">
    <source>
        <dbReference type="ARBA" id="ARBA00023002"/>
    </source>
</evidence>
<dbReference type="EMBL" id="CABFNQ020000730">
    <property type="protein sequence ID" value="CAH0027884.1"/>
    <property type="molecule type" value="Genomic_DNA"/>
</dbReference>
<evidence type="ECO:0000313" key="5">
    <source>
        <dbReference type="Proteomes" id="UP000696573"/>
    </source>
</evidence>
<comment type="similarity">
    <text evidence="1">Belongs to the NmrA-type oxidoreductase family. Isoflavone reductase subfamily.</text>
</comment>
<proteinExistence type="inferred from homology"/>
<dbReference type="OrthoDB" id="419598at2759"/>
<dbReference type="InterPro" id="IPR051609">
    <property type="entry name" value="NmrA/Isoflavone_reductase-like"/>
</dbReference>
<dbReference type="AlphaFoldDB" id="A0A9N9VQA4"/>
<evidence type="ECO:0008006" key="6">
    <source>
        <dbReference type="Google" id="ProtNLM"/>
    </source>
</evidence>
<protein>
    <recommendedName>
        <fullName evidence="6">NmrA-like domain-containing protein</fullName>
    </recommendedName>
</protein>
<name>A0A9N9VQA4_9HYPO</name>
<keyword evidence="2" id="KW-0521">NADP</keyword>
<dbReference type="Gene3D" id="3.40.50.720">
    <property type="entry name" value="NAD(P)-binding Rossmann-like Domain"/>
    <property type="match status" value="1"/>
</dbReference>
<evidence type="ECO:0000313" key="4">
    <source>
        <dbReference type="EMBL" id="CAH0027884.1"/>
    </source>
</evidence>
<dbReference type="PANTHER" id="PTHR47706:SF4">
    <property type="entry name" value="NMRA-LIKE DOMAIN-CONTAINING PROTEIN"/>
    <property type="match status" value="1"/>
</dbReference>
<gene>
    <name evidence="4" type="ORF">CRHIZ90672A_00001855</name>
</gene>
<organism evidence="4 5">
    <name type="scientific">Clonostachys rhizophaga</name>
    <dbReference type="NCBI Taxonomy" id="160324"/>
    <lineage>
        <taxon>Eukaryota</taxon>
        <taxon>Fungi</taxon>
        <taxon>Dikarya</taxon>
        <taxon>Ascomycota</taxon>
        <taxon>Pezizomycotina</taxon>
        <taxon>Sordariomycetes</taxon>
        <taxon>Hypocreomycetidae</taxon>
        <taxon>Hypocreales</taxon>
        <taxon>Bionectriaceae</taxon>
        <taxon>Clonostachys</taxon>
    </lineage>
</organism>
<dbReference type="InterPro" id="IPR036291">
    <property type="entry name" value="NAD(P)-bd_dom_sf"/>
</dbReference>
<evidence type="ECO:0000256" key="2">
    <source>
        <dbReference type="ARBA" id="ARBA00022857"/>
    </source>
</evidence>
<feature type="non-terminal residue" evidence="4">
    <location>
        <position position="1"/>
    </location>
</feature>
<keyword evidence="3" id="KW-0560">Oxidoreductase</keyword>
<evidence type="ECO:0000256" key="1">
    <source>
        <dbReference type="ARBA" id="ARBA00005725"/>
    </source>
</evidence>
<accession>A0A9N9VQA4</accession>
<dbReference type="SUPFAM" id="SSF51735">
    <property type="entry name" value="NAD(P)-binding Rossmann-fold domains"/>
    <property type="match status" value="1"/>
</dbReference>
<dbReference type="PANTHER" id="PTHR47706">
    <property type="entry name" value="NMRA-LIKE FAMILY PROTEIN"/>
    <property type="match status" value="1"/>
</dbReference>
<comment type="caution">
    <text evidence="4">The sequence shown here is derived from an EMBL/GenBank/DDBJ whole genome shotgun (WGS) entry which is preliminary data.</text>
</comment>
<keyword evidence="5" id="KW-1185">Reference proteome</keyword>
<dbReference type="GO" id="GO:0016491">
    <property type="term" value="F:oxidoreductase activity"/>
    <property type="evidence" value="ECO:0007669"/>
    <property type="project" value="UniProtKB-KW"/>
</dbReference>
<dbReference type="Gene3D" id="3.90.25.10">
    <property type="entry name" value="UDP-galactose 4-epimerase, domain 1"/>
    <property type="match status" value="1"/>
</dbReference>
<sequence length="222" mass="25006">MAIIAVTGGTEPIRENIVEGLVQHGSQVFVPSRGYDDIETTAQTLQQAKIDALIFAISVTYDKLQVQEYDGPRMRNSEFRHANGHRHASLTPRVRYALNALEELEKTNLSYTRIVNGLFLDYYGMPHWKTSLHPWLNVLNMEKKWAVIPGDGSARAAFITSQDLGTFIGRLMDLDHWDKVSSIVSNTMTMSELAELAEKRRGNVIGQAASFSQSNTRRRLQV</sequence>